<comment type="cofactor">
    <cofactor evidence="2">
        <name>heme b</name>
        <dbReference type="ChEBI" id="CHEBI:60344"/>
    </cofactor>
</comment>
<comment type="similarity">
    <text evidence="13">Belongs to the peroxidase family.</text>
</comment>
<evidence type="ECO:0000256" key="9">
    <source>
        <dbReference type="PIRSR" id="PIRSR600823-1"/>
    </source>
</evidence>
<dbReference type="InterPro" id="IPR002016">
    <property type="entry name" value="Haem_peroxidase"/>
</dbReference>
<keyword evidence="4 16" id="KW-0575">Peroxidase</keyword>
<feature type="signal peptide" evidence="14">
    <location>
        <begin position="1"/>
        <end position="22"/>
    </location>
</feature>
<feature type="binding site" evidence="10">
    <location>
        <position position="72"/>
    </location>
    <ligand>
        <name>Ca(2+)</name>
        <dbReference type="ChEBI" id="CHEBI:29108"/>
        <label>1</label>
    </ligand>
</feature>
<feature type="chain" id="PRO_5025455292" description="peroxidase" evidence="14">
    <location>
        <begin position="23"/>
        <end position="111"/>
    </location>
</feature>
<evidence type="ECO:0000256" key="2">
    <source>
        <dbReference type="ARBA" id="ARBA00001970"/>
    </source>
</evidence>
<dbReference type="Gene3D" id="1.10.520.10">
    <property type="match status" value="1"/>
</dbReference>
<keyword evidence="7" id="KW-0560">Oxidoreductase</keyword>
<keyword evidence="14" id="KW-0732">Signal</keyword>
<keyword evidence="5" id="KW-0349">Heme</keyword>
<comment type="catalytic activity">
    <reaction evidence="1">
        <text>2 a phenolic donor + H2O2 = 2 a phenolic radical donor + 2 H2O</text>
        <dbReference type="Rhea" id="RHEA:56136"/>
        <dbReference type="ChEBI" id="CHEBI:15377"/>
        <dbReference type="ChEBI" id="CHEBI:16240"/>
        <dbReference type="ChEBI" id="CHEBI:139520"/>
        <dbReference type="ChEBI" id="CHEBI:139521"/>
        <dbReference type="EC" id="1.11.1.7"/>
    </reaction>
</comment>
<dbReference type="PRINTS" id="PR00461">
    <property type="entry name" value="PLPEROXIDASE"/>
</dbReference>
<dbReference type="PANTHER" id="PTHR31517:SF51">
    <property type="entry name" value="PEROXIDASE 55"/>
    <property type="match status" value="1"/>
</dbReference>
<evidence type="ECO:0000256" key="11">
    <source>
        <dbReference type="PIRSR" id="PIRSR600823-4"/>
    </source>
</evidence>
<evidence type="ECO:0000256" key="10">
    <source>
        <dbReference type="PIRSR" id="PIRSR600823-3"/>
    </source>
</evidence>
<comment type="cofactor">
    <cofactor evidence="10">
        <name>Ca(2+)</name>
        <dbReference type="ChEBI" id="CHEBI:29108"/>
    </cofactor>
    <text evidence="10">Binds 2 calcium ions per subunit.</text>
</comment>
<dbReference type="PANTHER" id="PTHR31517">
    <property type="match status" value="1"/>
</dbReference>
<evidence type="ECO:0000256" key="4">
    <source>
        <dbReference type="ARBA" id="ARBA00022559"/>
    </source>
</evidence>
<keyword evidence="10" id="KW-0106">Calcium</keyword>
<dbReference type="GO" id="GO:0046872">
    <property type="term" value="F:metal ion binding"/>
    <property type="evidence" value="ECO:0007669"/>
    <property type="project" value="UniProtKB-KW"/>
</dbReference>
<dbReference type="SUPFAM" id="SSF48113">
    <property type="entry name" value="Heme-dependent peroxidases"/>
    <property type="match status" value="1"/>
</dbReference>
<keyword evidence="8" id="KW-0408">Iron</keyword>
<sequence>MEALNRWLMLLMVFMVLQRGEGQLSENFYRSTCPNLEFIVRQQVFTMFSQTFVTIPATLRLFFHDCFVEECDASVMILSRNGNAEKDAEDNLSLAGDGFDTIIKAKQAVEM</sequence>
<dbReference type="Proteomes" id="UP000436088">
    <property type="component" value="Unassembled WGS sequence"/>
</dbReference>
<feature type="binding site" evidence="10">
    <location>
        <position position="68"/>
    </location>
    <ligand>
        <name>Ca(2+)</name>
        <dbReference type="ChEBI" id="CHEBI:29108"/>
        <label>1</label>
    </ligand>
</feature>
<gene>
    <name evidence="16" type="ORF">F3Y22_tig00113725pilonHSYRG01579</name>
</gene>
<evidence type="ECO:0000256" key="6">
    <source>
        <dbReference type="ARBA" id="ARBA00022723"/>
    </source>
</evidence>
<feature type="binding site" evidence="10">
    <location>
        <position position="74"/>
    </location>
    <ligand>
        <name>Ca(2+)</name>
        <dbReference type="ChEBI" id="CHEBI:29108"/>
        <label>1</label>
    </ligand>
</feature>
<dbReference type="AlphaFoldDB" id="A0A6A2Y1J5"/>
<dbReference type="GO" id="GO:0020037">
    <property type="term" value="F:heme binding"/>
    <property type="evidence" value="ECO:0007669"/>
    <property type="project" value="InterPro"/>
</dbReference>
<dbReference type="EMBL" id="VEPZ02001720">
    <property type="protein sequence ID" value="KAE8661634.1"/>
    <property type="molecule type" value="Genomic_DNA"/>
</dbReference>
<dbReference type="EC" id="1.11.1.7" evidence="3"/>
<accession>A0A6A2Y1J5</accession>
<evidence type="ECO:0000256" key="8">
    <source>
        <dbReference type="ARBA" id="ARBA00023004"/>
    </source>
</evidence>
<feature type="binding site" evidence="10">
    <location>
        <position position="85"/>
    </location>
    <ligand>
        <name>Ca(2+)</name>
        <dbReference type="ChEBI" id="CHEBI:29108"/>
        <label>1</label>
    </ligand>
</feature>
<dbReference type="PROSITE" id="PS50873">
    <property type="entry name" value="PEROXIDASE_4"/>
    <property type="match status" value="1"/>
</dbReference>
<organism evidence="16 17">
    <name type="scientific">Hibiscus syriacus</name>
    <name type="common">Rose of Sharon</name>
    <dbReference type="NCBI Taxonomy" id="106335"/>
    <lineage>
        <taxon>Eukaryota</taxon>
        <taxon>Viridiplantae</taxon>
        <taxon>Streptophyta</taxon>
        <taxon>Embryophyta</taxon>
        <taxon>Tracheophyta</taxon>
        <taxon>Spermatophyta</taxon>
        <taxon>Magnoliopsida</taxon>
        <taxon>eudicotyledons</taxon>
        <taxon>Gunneridae</taxon>
        <taxon>Pentapetalae</taxon>
        <taxon>rosids</taxon>
        <taxon>malvids</taxon>
        <taxon>Malvales</taxon>
        <taxon>Malvaceae</taxon>
        <taxon>Malvoideae</taxon>
        <taxon>Hibiscus</taxon>
    </lineage>
</organism>
<comment type="caution">
    <text evidence="16">The sequence shown here is derived from an EMBL/GenBank/DDBJ whole genome shotgun (WGS) entry which is preliminary data.</text>
</comment>
<evidence type="ECO:0000256" key="12">
    <source>
        <dbReference type="PIRSR" id="PIRSR600823-5"/>
    </source>
</evidence>
<feature type="site" description="Transition state stabilizer" evidence="11">
    <location>
        <position position="60"/>
    </location>
</feature>
<protein>
    <recommendedName>
        <fullName evidence="3">peroxidase</fullName>
        <ecNumber evidence="3">1.11.1.7</ecNumber>
    </recommendedName>
</protein>
<evidence type="ECO:0000256" key="5">
    <source>
        <dbReference type="ARBA" id="ARBA00022617"/>
    </source>
</evidence>
<keyword evidence="6 10" id="KW-0479">Metal-binding</keyword>
<evidence type="ECO:0000256" key="1">
    <source>
        <dbReference type="ARBA" id="ARBA00000189"/>
    </source>
</evidence>
<feature type="binding site" evidence="10">
    <location>
        <position position="65"/>
    </location>
    <ligand>
        <name>Ca(2+)</name>
        <dbReference type="ChEBI" id="CHEBI:29108"/>
        <label>1</label>
    </ligand>
</feature>
<evidence type="ECO:0000256" key="13">
    <source>
        <dbReference type="RuleBase" id="RU004241"/>
    </source>
</evidence>
<dbReference type="Pfam" id="PF00141">
    <property type="entry name" value="peroxidase"/>
    <property type="match status" value="1"/>
</dbReference>
<evidence type="ECO:0000259" key="15">
    <source>
        <dbReference type="PROSITE" id="PS50873"/>
    </source>
</evidence>
<name>A0A6A2Y1J5_HIBSY</name>
<evidence type="ECO:0000313" key="17">
    <source>
        <dbReference type="Proteomes" id="UP000436088"/>
    </source>
</evidence>
<feature type="active site" description="Proton acceptor" evidence="9">
    <location>
        <position position="64"/>
    </location>
</feature>
<feature type="disulfide bond" evidence="12">
    <location>
        <begin position="66"/>
        <end position="71"/>
    </location>
</feature>
<evidence type="ECO:0000256" key="14">
    <source>
        <dbReference type="SAM" id="SignalP"/>
    </source>
</evidence>
<keyword evidence="17" id="KW-1185">Reference proteome</keyword>
<keyword evidence="12" id="KW-1015">Disulfide bond</keyword>
<feature type="domain" description="Plant heme peroxidase family profile" evidence="15">
    <location>
        <begin position="23"/>
        <end position="111"/>
    </location>
</feature>
<evidence type="ECO:0000256" key="3">
    <source>
        <dbReference type="ARBA" id="ARBA00012313"/>
    </source>
</evidence>
<evidence type="ECO:0000313" key="16">
    <source>
        <dbReference type="EMBL" id="KAE8661634.1"/>
    </source>
</evidence>
<evidence type="ECO:0000256" key="7">
    <source>
        <dbReference type="ARBA" id="ARBA00023002"/>
    </source>
</evidence>
<dbReference type="InterPro" id="IPR010255">
    <property type="entry name" value="Haem_peroxidase_sf"/>
</dbReference>
<dbReference type="InterPro" id="IPR000823">
    <property type="entry name" value="Peroxidase_pln"/>
</dbReference>
<dbReference type="GO" id="GO:0006979">
    <property type="term" value="P:response to oxidative stress"/>
    <property type="evidence" value="ECO:0007669"/>
    <property type="project" value="InterPro"/>
</dbReference>
<reference evidence="16" key="1">
    <citation type="submission" date="2019-09" db="EMBL/GenBank/DDBJ databases">
        <title>Draft genome information of white flower Hibiscus syriacus.</title>
        <authorList>
            <person name="Kim Y.-M."/>
        </authorList>
    </citation>
    <scope>NUCLEOTIDE SEQUENCE [LARGE SCALE GENOMIC DNA]</scope>
    <source>
        <strain evidence="16">YM2019G1</strain>
    </source>
</reference>
<dbReference type="GO" id="GO:0140825">
    <property type="term" value="F:lactoperoxidase activity"/>
    <property type="evidence" value="ECO:0007669"/>
    <property type="project" value="UniProtKB-EC"/>
</dbReference>
<proteinExistence type="inferred from homology"/>